<organism evidence="6 7">
    <name type="scientific">Aldrovandia affinis</name>
    <dbReference type="NCBI Taxonomy" id="143900"/>
    <lineage>
        <taxon>Eukaryota</taxon>
        <taxon>Metazoa</taxon>
        <taxon>Chordata</taxon>
        <taxon>Craniata</taxon>
        <taxon>Vertebrata</taxon>
        <taxon>Euteleostomi</taxon>
        <taxon>Actinopterygii</taxon>
        <taxon>Neopterygii</taxon>
        <taxon>Teleostei</taxon>
        <taxon>Notacanthiformes</taxon>
        <taxon>Halosauridae</taxon>
        <taxon>Aldrovandia</taxon>
    </lineage>
</organism>
<sequence length="605" mass="62519">MAYVVESGRRHAQDIKSGEDGDIKTEENENGGNLCSTSELRLVLIGKTGSGKSASGNTILGRRQFLSELSASSVTQMCEQGSLDLPEEEEGTSGRKRVTVVDMPGFGDTNLTAEQIRAEIAKCVVLLAPGPHAFLLVVQLGRGDDLDERGIEGYLTGTATKELRSLLERCGDRYHVLNNKDLGDRDQVLRLLEKVEKMVEGNGGGFYTNYMFQEAEEAIREEQERMIKERGECEEDEEGVAGGEAKLAKRRKCSLKDWDGEVWGDGGEVQRLAAVRRQDLEGRQDDMGPNERWRVARLTGEERGDPWSMLRARGQNWHEHWRRRGGGGRMVSRRQTFRCALRKFRREAALSEKVLEKVKILVAAGMTGLAVGALFGAAVPVAAAAGAAVVGNTVGLAAGQFAGVSVAGGVGVGKAVGAIVAAAAGKTAVAIGAATGGMLGGSVGALAGAEARSPGEAAVEALGQVGLIGATAVGVAAGVGGTMGAGVALGAVLEGMAAGSAALAGAESAGGAVVAVNTTALAEGVVTSPTVAQTAVAVGGGMAGALETMGTTARIMTAMAEIGKAAAGIALAGGLVVKVVKEKVRSGSTDASHSEKKSYEIYWNK</sequence>
<reference evidence="6" key="1">
    <citation type="journal article" date="2023" name="Science">
        <title>Genome structures resolve the early diversification of teleost fishes.</title>
        <authorList>
            <person name="Parey E."/>
            <person name="Louis A."/>
            <person name="Montfort J."/>
            <person name="Bouchez O."/>
            <person name="Roques C."/>
            <person name="Iampietro C."/>
            <person name="Lluch J."/>
            <person name="Castinel A."/>
            <person name="Donnadieu C."/>
            <person name="Desvignes T."/>
            <person name="Floi Bucao C."/>
            <person name="Jouanno E."/>
            <person name="Wen M."/>
            <person name="Mejri S."/>
            <person name="Dirks R."/>
            <person name="Jansen H."/>
            <person name="Henkel C."/>
            <person name="Chen W.J."/>
            <person name="Zahm M."/>
            <person name="Cabau C."/>
            <person name="Klopp C."/>
            <person name="Thompson A.W."/>
            <person name="Robinson-Rechavi M."/>
            <person name="Braasch I."/>
            <person name="Lecointre G."/>
            <person name="Bobe J."/>
            <person name="Postlethwait J.H."/>
            <person name="Berthelot C."/>
            <person name="Roest Crollius H."/>
            <person name="Guiguen Y."/>
        </authorList>
    </citation>
    <scope>NUCLEOTIDE SEQUENCE</scope>
    <source>
        <strain evidence="6">NC1722</strain>
    </source>
</reference>
<gene>
    <name evidence="6" type="ORF">AAFF_G00152440</name>
</gene>
<dbReference type="InterPro" id="IPR027417">
    <property type="entry name" value="P-loop_NTPase"/>
</dbReference>
<evidence type="ECO:0000259" key="5">
    <source>
        <dbReference type="PROSITE" id="PS51720"/>
    </source>
</evidence>
<evidence type="ECO:0000256" key="4">
    <source>
        <dbReference type="SAM" id="MobiDB-lite"/>
    </source>
</evidence>
<evidence type="ECO:0000313" key="6">
    <source>
        <dbReference type="EMBL" id="KAJ8387548.1"/>
    </source>
</evidence>
<name>A0AAD7RNI2_9TELE</name>
<dbReference type="Gene3D" id="3.40.50.300">
    <property type="entry name" value="P-loop containing nucleotide triphosphate hydrolases"/>
    <property type="match status" value="2"/>
</dbReference>
<dbReference type="AlphaFoldDB" id="A0AAD7RNI2"/>
<evidence type="ECO:0000313" key="7">
    <source>
        <dbReference type="Proteomes" id="UP001221898"/>
    </source>
</evidence>
<protein>
    <recommendedName>
        <fullName evidence="5">AIG1-type G domain-containing protein</fullName>
    </recommendedName>
</protein>
<feature type="compositionally biased region" description="Basic and acidic residues" evidence="4">
    <location>
        <begin position="7"/>
        <end position="27"/>
    </location>
</feature>
<keyword evidence="2" id="KW-0547">Nucleotide-binding</keyword>
<dbReference type="Proteomes" id="UP001221898">
    <property type="component" value="Unassembled WGS sequence"/>
</dbReference>
<dbReference type="Pfam" id="PF04548">
    <property type="entry name" value="AIG1"/>
    <property type="match status" value="1"/>
</dbReference>
<comment type="caution">
    <text evidence="6">The sequence shown here is derived from an EMBL/GenBank/DDBJ whole genome shotgun (WGS) entry which is preliminary data.</text>
</comment>
<dbReference type="SUPFAM" id="SSF52540">
    <property type="entry name" value="P-loop containing nucleoside triphosphate hydrolases"/>
    <property type="match status" value="1"/>
</dbReference>
<keyword evidence="7" id="KW-1185">Reference proteome</keyword>
<dbReference type="PROSITE" id="PS51720">
    <property type="entry name" value="G_AIG1"/>
    <property type="match status" value="1"/>
</dbReference>
<evidence type="ECO:0000256" key="1">
    <source>
        <dbReference type="ARBA" id="ARBA00008535"/>
    </source>
</evidence>
<dbReference type="EMBL" id="JAINUG010000209">
    <property type="protein sequence ID" value="KAJ8387548.1"/>
    <property type="molecule type" value="Genomic_DNA"/>
</dbReference>
<dbReference type="PANTHER" id="PTHR10903:SF170">
    <property type="entry name" value="GTPASE IMAP FAMILY MEMBER 7"/>
    <property type="match status" value="1"/>
</dbReference>
<dbReference type="GO" id="GO:0005525">
    <property type="term" value="F:GTP binding"/>
    <property type="evidence" value="ECO:0007669"/>
    <property type="project" value="UniProtKB-KW"/>
</dbReference>
<dbReference type="PANTHER" id="PTHR10903">
    <property type="entry name" value="GTPASE, IMAP FAMILY MEMBER-RELATED"/>
    <property type="match status" value="1"/>
</dbReference>
<proteinExistence type="inferred from homology"/>
<dbReference type="InterPro" id="IPR045058">
    <property type="entry name" value="GIMA/IAN/Toc"/>
</dbReference>
<evidence type="ECO:0000256" key="2">
    <source>
        <dbReference type="ARBA" id="ARBA00022741"/>
    </source>
</evidence>
<feature type="domain" description="AIG1-type G" evidence="5">
    <location>
        <begin position="37"/>
        <end position="244"/>
    </location>
</feature>
<dbReference type="InterPro" id="IPR006703">
    <property type="entry name" value="G_AIG1"/>
</dbReference>
<feature type="region of interest" description="Disordered" evidence="4">
    <location>
        <begin position="1"/>
        <end position="32"/>
    </location>
</feature>
<evidence type="ECO:0000256" key="3">
    <source>
        <dbReference type="ARBA" id="ARBA00023134"/>
    </source>
</evidence>
<accession>A0AAD7RNI2</accession>
<comment type="similarity">
    <text evidence="1">Belongs to the TRAFAC class TrmE-Era-EngA-EngB-Septin-like GTPase superfamily. AIG1/Toc34/Toc159-like paraseptin GTPase family. IAN subfamily.</text>
</comment>
<keyword evidence="3" id="KW-0342">GTP-binding</keyword>